<feature type="transmembrane region" description="Helical" evidence="2">
    <location>
        <begin position="44"/>
        <end position="61"/>
    </location>
</feature>
<dbReference type="Pfam" id="PF04070">
    <property type="entry name" value="DUF378"/>
    <property type="match status" value="1"/>
</dbReference>
<feature type="region of interest" description="Disordered" evidence="1">
    <location>
        <begin position="73"/>
        <end position="110"/>
    </location>
</feature>
<evidence type="ECO:0000313" key="4">
    <source>
        <dbReference type="Proteomes" id="UP001549363"/>
    </source>
</evidence>
<gene>
    <name evidence="3" type="ORF">ABIA69_001220</name>
</gene>
<name>A0ABV2PGP0_9BACI</name>
<dbReference type="InterPro" id="IPR007211">
    <property type="entry name" value="DUF378"/>
</dbReference>
<dbReference type="PANTHER" id="PTHR37304">
    <property type="entry name" value="MEMBRANE PROTEIN-RELATED"/>
    <property type="match status" value="1"/>
</dbReference>
<proteinExistence type="predicted"/>
<dbReference type="PANTHER" id="PTHR37304:SF1">
    <property type="entry name" value="MEMBRANE PROTEIN"/>
    <property type="match status" value="1"/>
</dbReference>
<protein>
    <submittedName>
        <fullName evidence="3">Uncharacterized membrane protein YuzA (DUF378 family)</fullName>
    </submittedName>
</protein>
<evidence type="ECO:0000313" key="3">
    <source>
        <dbReference type="EMBL" id="MET4560077.1"/>
    </source>
</evidence>
<dbReference type="RefSeq" id="WP_107951454.1">
    <property type="nucleotide sequence ID" value="NZ_CP073713.1"/>
</dbReference>
<keyword evidence="4" id="KW-1185">Reference proteome</keyword>
<feature type="compositionally biased region" description="Polar residues" evidence="1">
    <location>
        <begin position="73"/>
        <end position="84"/>
    </location>
</feature>
<keyword evidence="2" id="KW-0472">Membrane</keyword>
<keyword evidence="2" id="KW-1133">Transmembrane helix</keyword>
<organism evidence="3 4">
    <name type="scientific">Lysinibacillus parviboronicapiens</name>
    <dbReference type="NCBI Taxonomy" id="436516"/>
    <lineage>
        <taxon>Bacteria</taxon>
        <taxon>Bacillati</taxon>
        <taxon>Bacillota</taxon>
        <taxon>Bacilli</taxon>
        <taxon>Bacillales</taxon>
        <taxon>Bacillaceae</taxon>
        <taxon>Lysinibacillus</taxon>
    </lineage>
</organism>
<dbReference type="Proteomes" id="UP001549363">
    <property type="component" value="Unassembled WGS sequence"/>
</dbReference>
<feature type="transmembrane region" description="Helical" evidence="2">
    <location>
        <begin position="7"/>
        <end position="24"/>
    </location>
</feature>
<comment type="caution">
    <text evidence="3">The sequence shown here is derived from an EMBL/GenBank/DDBJ whole genome shotgun (WGS) entry which is preliminary data.</text>
</comment>
<evidence type="ECO:0000256" key="2">
    <source>
        <dbReference type="SAM" id="Phobius"/>
    </source>
</evidence>
<keyword evidence="2" id="KW-0812">Transmembrane</keyword>
<evidence type="ECO:0000256" key="1">
    <source>
        <dbReference type="SAM" id="MobiDB-lite"/>
    </source>
</evidence>
<sequence length="110" mass="12233">MGVLYRIALVLVIIGAINWGLIGFFRFDLVAYLFGGQTAVLSRWIYALVGIAGLISIPILMKRLDEEDDVITDTNTRNYSNPNYSMEAGEEADFTDVPKTEKKNGASKKK</sequence>
<accession>A0ABV2PGP0</accession>
<dbReference type="EMBL" id="JBEPSB010000003">
    <property type="protein sequence ID" value="MET4560077.1"/>
    <property type="molecule type" value="Genomic_DNA"/>
</dbReference>
<reference evidence="3 4" key="1">
    <citation type="submission" date="2024-06" db="EMBL/GenBank/DDBJ databases">
        <title>Sorghum-associated microbial communities from plants grown in Nebraska, USA.</title>
        <authorList>
            <person name="Schachtman D."/>
        </authorList>
    </citation>
    <scope>NUCLEOTIDE SEQUENCE [LARGE SCALE GENOMIC DNA]</scope>
    <source>
        <strain evidence="3 4">736</strain>
    </source>
</reference>